<gene>
    <name evidence="3" type="ORF">DRE_02583</name>
</gene>
<proteinExistence type="predicted"/>
<accession>W7HWT9</accession>
<dbReference type="AlphaFoldDB" id="W7HWT9"/>
<feature type="domain" description="Nephrocystin 3-like N-terminal" evidence="2">
    <location>
        <begin position="289"/>
        <end position="469"/>
    </location>
</feature>
<dbReference type="EMBL" id="KI966406">
    <property type="protein sequence ID" value="EWC48004.1"/>
    <property type="molecule type" value="Genomic_DNA"/>
</dbReference>
<dbReference type="OrthoDB" id="443402at2759"/>
<evidence type="ECO:0000256" key="1">
    <source>
        <dbReference type="ARBA" id="ARBA00022737"/>
    </source>
</evidence>
<evidence type="ECO:0000259" key="2">
    <source>
        <dbReference type="Pfam" id="PF24883"/>
    </source>
</evidence>
<dbReference type="InterPro" id="IPR056884">
    <property type="entry name" value="NPHP3-like_N"/>
</dbReference>
<name>W7HWT9_9PEZI</name>
<keyword evidence="4" id="KW-1185">Reference proteome</keyword>
<protein>
    <recommendedName>
        <fullName evidence="2">Nephrocystin 3-like N-terminal domain-containing protein</fullName>
    </recommendedName>
</protein>
<dbReference type="PANTHER" id="PTHR10039:SF5">
    <property type="entry name" value="NACHT DOMAIN-CONTAINING PROTEIN"/>
    <property type="match status" value="1"/>
</dbReference>
<dbReference type="InterPro" id="IPR027417">
    <property type="entry name" value="P-loop_NTPase"/>
</dbReference>
<dbReference type="Pfam" id="PF24883">
    <property type="entry name" value="NPHP3_N"/>
    <property type="match status" value="1"/>
</dbReference>
<dbReference type="SUPFAM" id="SSF52540">
    <property type="entry name" value="P-loop containing nucleoside triphosphate hydrolases"/>
    <property type="match status" value="1"/>
</dbReference>
<dbReference type="Gene3D" id="3.40.50.300">
    <property type="entry name" value="P-loop containing nucleotide triphosphate hydrolases"/>
    <property type="match status" value="1"/>
</dbReference>
<dbReference type="PANTHER" id="PTHR10039">
    <property type="entry name" value="AMELOGENIN"/>
    <property type="match status" value="1"/>
</dbReference>
<reference evidence="3 4" key="1">
    <citation type="submission" date="2013-05" db="EMBL/GenBank/DDBJ databases">
        <title>Drechslerella stenobrocha genome reveals carnivorous origination and mechanical trapping mechanism of predatory fungi.</title>
        <authorList>
            <person name="Liu X."/>
            <person name="Zhang W."/>
            <person name="Liu K."/>
        </authorList>
    </citation>
    <scope>NUCLEOTIDE SEQUENCE [LARGE SCALE GENOMIC DNA]</scope>
    <source>
        <strain evidence="3 4">248</strain>
    </source>
</reference>
<evidence type="ECO:0000313" key="3">
    <source>
        <dbReference type="EMBL" id="EWC48004.1"/>
    </source>
</evidence>
<organism evidence="3 4">
    <name type="scientific">Drechslerella stenobrocha 248</name>
    <dbReference type="NCBI Taxonomy" id="1043628"/>
    <lineage>
        <taxon>Eukaryota</taxon>
        <taxon>Fungi</taxon>
        <taxon>Dikarya</taxon>
        <taxon>Ascomycota</taxon>
        <taxon>Pezizomycotina</taxon>
        <taxon>Orbiliomycetes</taxon>
        <taxon>Orbiliales</taxon>
        <taxon>Orbiliaceae</taxon>
        <taxon>Drechslerella</taxon>
    </lineage>
</organism>
<keyword evidence="1" id="KW-0677">Repeat</keyword>
<sequence>MDPISAVGIASATITFLTAAIQISRVTNEIYKSTDGMTKETKIMSDFATDARLDSEAARLPILQNHKRSDQEERIYKEAKRCKEIAVQFYRRLQDRQPKDSKSLKDTLITAYKTFIGKKHDTKIVEQLQGSRQLLFNLRASLTLATISRIVLEVEKNLGENLGLLATQDGLVECILTIKGAIKDANRDSKTELASLSKQLAELEKTLKDWPFDLAAIREAVPDTTQLQEDAIKNMQVAFLKELKLGAAHFQFNAITYDAKLLLWLLDDNQGIDGGENGANTNAQRQACEKLEKWMTSEHGIFYISGKPGAGKSTLIKFLYTQGKTIQRLQTWALAGNKKLCYGHFFFFQPDGELAHSLCAFKSAILHTVLSSCPSMISTLFSGKWERFQDSPGYHIPAFRKDEVNDAFDLLIKEQLNGTLRQNYRFAFFIDGVDEFVSAMNESPLDVSRCLVEWASAWGDSLKICVSSRDDRAFVEPLNQDPKFRVEDLTGGVMLQTARKRLTSIGRFHKLFPECQQQNQVLEHLVERSEGIFLWLQLVLSGLEDSLCKGVTKKLFLSRIDGYPARLTDKFFLAILSRDLGDDSDAVLKSLKFVVEATKKNYQINGLAALAFELCGEMEEGSETRLHGVLARRLEKNKLSIKHKDISKNCLCGPTEIAKLIHRSIDDFLKTDVASKLGRLWNEFCWQRPLCYGMLFDWRVLPDDPSFQVINRVISVMISTIGDTDRVPDWFLNFLQEVDEIQNAHCTSEMKKKGISRCPDLSGPEPKWGTDLCRDGLHLAIDLIAAQNGLYEYLEKLYEDNPAILNDTPLLAATAKCILGLTVGQRPRNCYMVPTMYGVAQSLLPRRLKALEAVLKQGRI</sequence>
<dbReference type="HOGENOM" id="CLU_307977_0_0_1"/>
<evidence type="ECO:0000313" key="4">
    <source>
        <dbReference type="Proteomes" id="UP000024837"/>
    </source>
</evidence>
<dbReference type="Proteomes" id="UP000024837">
    <property type="component" value="Unassembled WGS sequence"/>
</dbReference>